<gene>
    <name evidence="1" type="ORF">AW11_00164</name>
</gene>
<proteinExistence type="predicted"/>
<dbReference type="AlphaFoldDB" id="A0A011P8R2"/>
<dbReference type="Proteomes" id="UP000022141">
    <property type="component" value="Unassembled WGS sequence"/>
</dbReference>
<dbReference type="EMBL" id="JEMY01000001">
    <property type="protein sequence ID" value="EXI91353.1"/>
    <property type="molecule type" value="Genomic_DNA"/>
</dbReference>
<evidence type="ECO:0000313" key="1">
    <source>
        <dbReference type="EMBL" id="EXI91353.1"/>
    </source>
</evidence>
<evidence type="ECO:0000313" key="2">
    <source>
        <dbReference type="Proteomes" id="UP000022141"/>
    </source>
</evidence>
<protein>
    <submittedName>
        <fullName evidence="1">Uncharacterized protein</fullName>
    </submittedName>
</protein>
<comment type="caution">
    <text evidence="1">The sequence shown here is derived from an EMBL/GenBank/DDBJ whole genome shotgun (WGS) entry which is preliminary data.</text>
</comment>
<keyword evidence="2" id="KW-1185">Reference proteome</keyword>
<reference evidence="1" key="1">
    <citation type="submission" date="2014-02" db="EMBL/GenBank/DDBJ databases">
        <title>Expanding our view of genomic diversity in Candidatus Accumulibacter clades.</title>
        <authorList>
            <person name="Skennerton C.T."/>
            <person name="Barr J.J."/>
            <person name="Slater F.R."/>
            <person name="Bond P.L."/>
            <person name="Tyson G.W."/>
        </authorList>
    </citation>
    <scope>NUCLEOTIDE SEQUENCE [LARGE SCALE GENOMIC DNA]</scope>
</reference>
<accession>A0A011P8R2</accession>
<name>A0A011P8R2_ACCRE</name>
<sequence length="136" mass="14443">MQVKADGQVIGCQRNGIEHREVTLAVFGRHDGAFGVAFADRESITPQLPAAAFEGGAIGGVDHRQPAKTTHALIADHWSGEVPESRPVDRLDAVEQALQRRQIVQLIENAPADEVGAGAGRLLKALHKPFLGGVGQ</sequence>
<organism evidence="1 2">
    <name type="scientific">Accumulibacter regalis</name>
    <dbReference type="NCBI Taxonomy" id="522306"/>
    <lineage>
        <taxon>Bacteria</taxon>
        <taxon>Pseudomonadati</taxon>
        <taxon>Pseudomonadota</taxon>
        <taxon>Betaproteobacteria</taxon>
        <taxon>Candidatus Accumulibacter</taxon>
    </lineage>
</organism>